<dbReference type="InterPro" id="IPR001611">
    <property type="entry name" value="Leu-rich_rpt"/>
</dbReference>
<dbReference type="PANTHER" id="PTHR18849:SF0">
    <property type="entry name" value="CILIA- AND FLAGELLA-ASSOCIATED PROTEIN 410-RELATED"/>
    <property type="match status" value="1"/>
</dbReference>
<organism evidence="5 6">
    <name type="scientific">Blepharisma stoltei</name>
    <dbReference type="NCBI Taxonomy" id="1481888"/>
    <lineage>
        <taxon>Eukaryota</taxon>
        <taxon>Sar</taxon>
        <taxon>Alveolata</taxon>
        <taxon>Ciliophora</taxon>
        <taxon>Postciliodesmatophora</taxon>
        <taxon>Heterotrichea</taxon>
        <taxon>Heterotrichida</taxon>
        <taxon>Blepharismidae</taxon>
        <taxon>Blepharisma</taxon>
    </lineage>
</organism>
<evidence type="ECO:0000256" key="4">
    <source>
        <dbReference type="SAM" id="MobiDB-lite"/>
    </source>
</evidence>
<keyword evidence="1" id="KW-0433">Leucine-rich repeat</keyword>
<dbReference type="PROSITE" id="PS51450">
    <property type="entry name" value="LRR"/>
    <property type="match status" value="2"/>
</dbReference>
<dbReference type="SUPFAM" id="SSF52075">
    <property type="entry name" value="Outer arm dynein light chain 1"/>
    <property type="match status" value="1"/>
</dbReference>
<gene>
    <name evidence="5" type="ORF">BSTOLATCC_MIC57992</name>
</gene>
<dbReference type="Gene3D" id="3.80.10.10">
    <property type="entry name" value="Ribonuclease Inhibitor"/>
    <property type="match status" value="1"/>
</dbReference>
<protein>
    <recommendedName>
        <fullName evidence="7">C2H2-type domain-containing protein</fullName>
    </recommendedName>
</protein>
<sequence>MQGSYSCPFDYQEFESRSELEAHIERRHVCYQADDPEADNGRNDRTSSSSSFLSFGDEGAPLPSAQSKRNLSSILTDVKIPENPLSDIGSLTEKRILQISKSPNLGALKELKLNGKGLSQFETNDHINLSRLFNLKILDLSDNYITSLRGVGQCTNLRYLNVNNNSIEDLSPLQALIRLSTFKAAHNKIKDISPLRICKRIVCLKVSNNQIFSFENTLEVLKGFPKLTHLSIFMNPCMVKTKDSKDKLLYHLWLEKLDSVHVNNEDRQQATQKVPISLRRGSHIKLMEENSDLPRMAISELHHRDTKEKNAELETQINALKEENAKLREELGNVWQLLGTIIKSRDESGQGKLLLSEFKKLKLLENIKEEEEDY</sequence>
<dbReference type="Pfam" id="PF12799">
    <property type="entry name" value="LRR_4"/>
    <property type="match status" value="1"/>
</dbReference>
<evidence type="ECO:0008006" key="7">
    <source>
        <dbReference type="Google" id="ProtNLM"/>
    </source>
</evidence>
<dbReference type="Proteomes" id="UP001162131">
    <property type="component" value="Unassembled WGS sequence"/>
</dbReference>
<name>A0AAU9K5H8_9CILI</name>
<dbReference type="InterPro" id="IPR025875">
    <property type="entry name" value="Leu-rich_rpt_4"/>
</dbReference>
<accession>A0AAU9K5H8</accession>
<keyword evidence="6" id="KW-1185">Reference proteome</keyword>
<evidence type="ECO:0000256" key="1">
    <source>
        <dbReference type="ARBA" id="ARBA00022614"/>
    </source>
</evidence>
<evidence type="ECO:0000256" key="2">
    <source>
        <dbReference type="ARBA" id="ARBA00022737"/>
    </source>
</evidence>
<feature type="coiled-coil region" evidence="3">
    <location>
        <begin position="303"/>
        <end position="330"/>
    </location>
</feature>
<keyword evidence="3" id="KW-0175">Coiled coil</keyword>
<evidence type="ECO:0000256" key="3">
    <source>
        <dbReference type="SAM" id="Coils"/>
    </source>
</evidence>
<dbReference type="PANTHER" id="PTHR18849">
    <property type="entry name" value="LEUCINE RICH REPEAT PROTEIN"/>
    <property type="match status" value="1"/>
</dbReference>
<feature type="region of interest" description="Disordered" evidence="4">
    <location>
        <begin position="31"/>
        <end position="53"/>
    </location>
</feature>
<reference evidence="5" key="1">
    <citation type="submission" date="2021-09" db="EMBL/GenBank/DDBJ databases">
        <authorList>
            <consortium name="AG Swart"/>
            <person name="Singh M."/>
            <person name="Singh A."/>
            <person name="Seah K."/>
            <person name="Emmerich C."/>
        </authorList>
    </citation>
    <scope>NUCLEOTIDE SEQUENCE</scope>
    <source>
        <strain evidence="5">ATCC30299</strain>
    </source>
</reference>
<keyword evidence="2" id="KW-0677">Repeat</keyword>
<dbReference type="AlphaFoldDB" id="A0AAU9K5H8"/>
<dbReference type="InterPro" id="IPR032675">
    <property type="entry name" value="LRR_dom_sf"/>
</dbReference>
<evidence type="ECO:0000313" key="5">
    <source>
        <dbReference type="EMBL" id="CAG9333173.1"/>
    </source>
</evidence>
<evidence type="ECO:0000313" key="6">
    <source>
        <dbReference type="Proteomes" id="UP001162131"/>
    </source>
</evidence>
<proteinExistence type="predicted"/>
<dbReference type="EMBL" id="CAJZBQ010000056">
    <property type="protein sequence ID" value="CAG9333173.1"/>
    <property type="molecule type" value="Genomic_DNA"/>
</dbReference>
<comment type="caution">
    <text evidence="5">The sequence shown here is derived from an EMBL/GenBank/DDBJ whole genome shotgun (WGS) entry which is preliminary data.</text>
</comment>